<dbReference type="GO" id="GO:0007154">
    <property type="term" value="P:cell communication"/>
    <property type="evidence" value="ECO:0007669"/>
    <property type="project" value="InterPro"/>
</dbReference>
<organism evidence="7 8">
    <name type="scientific">Actibacterium naphthalenivorans</name>
    <dbReference type="NCBI Taxonomy" id="1614693"/>
    <lineage>
        <taxon>Bacteria</taxon>
        <taxon>Pseudomonadati</taxon>
        <taxon>Pseudomonadota</taxon>
        <taxon>Alphaproteobacteria</taxon>
        <taxon>Rhodobacterales</taxon>
        <taxon>Roseobacteraceae</taxon>
        <taxon>Actibacterium</taxon>
    </lineage>
</organism>
<dbReference type="SMART" id="SM00237">
    <property type="entry name" value="Calx_beta"/>
    <property type="match status" value="2"/>
</dbReference>
<evidence type="ECO:0000256" key="1">
    <source>
        <dbReference type="ARBA" id="ARBA00004613"/>
    </source>
</evidence>
<dbReference type="PANTHER" id="PTHR38340">
    <property type="entry name" value="S-LAYER PROTEIN"/>
    <property type="match status" value="1"/>
</dbReference>
<evidence type="ECO:0000256" key="2">
    <source>
        <dbReference type="ARBA" id="ARBA00022525"/>
    </source>
</evidence>
<comment type="caution">
    <text evidence="7">The sequence shown here is derived from an EMBL/GenBank/DDBJ whole genome shotgun (WGS) entry which is preliminary data.</text>
</comment>
<comment type="subcellular location">
    <subcellularLocation>
        <location evidence="1">Secreted</location>
    </subcellularLocation>
</comment>
<evidence type="ECO:0000256" key="5">
    <source>
        <dbReference type="ARBA" id="ARBA00022837"/>
    </source>
</evidence>
<keyword evidence="5" id="KW-0106">Calcium</keyword>
<dbReference type="PRINTS" id="PR00313">
    <property type="entry name" value="CABNDNGRPT"/>
</dbReference>
<feature type="domain" description="Calx-beta" evidence="6">
    <location>
        <begin position="110"/>
        <end position="208"/>
    </location>
</feature>
<dbReference type="PROSITE" id="PS00330">
    <property type="entry name" value="HEMOLYSIN_CALCIUM"/>
    <property type="match status" value="5"/>
</dbReference>
<evidence type="ECO:0000259" key="6">
    <source>
        <dbReference type="SMART" id="SM00237"/>
    </source>
</evidence>
<dbReference type="AlphaFoldDB" id="A0A840C3C6"/>
<dbReference type="Gene3D" id="2.60.40.2030">
    <property type="match status" value="4"/>
</dbReference>
<keyword evidence="2" id="KW-0964">Secreted</keyword>
<keyword evidence="3" id="KW-0732">Signal</keyword>
<dbReference type="InterPro" id="IPR001343">
    <property type="entry name" value="Hemolysn_Ca-bd"/>
</dbReference>
<dbReference type="Proteomes" id="UP000585681">
    <property type="component" value="Unassembled WGS sequence"/>
</dbReference>
<evidence type="ECO:0000256" key="3">
    <source>
        <dbReference type="ARBA" id="ARBA00022729"/>
    </source>
</evidence>
<reference evidence="7" key="1">
    <citation type="submission" date="2020-08" db="EMBL/GenBank/DDBJ databases">
        <title>Genomic Encyclopedia of Type Strains, Phase IV (KMG-IV): sequencing the most valuable type-strain genomes for metagenomic binning, comparative biology and taxonomic classification.</title>
        <authorList>
            <person name="Goeker M."/>
        </authorList>
    </citation>
    <scope>NUCLEOTIDE SEQUENCE [LARGE SCALE GENOMIC DNA]</scope>
    <source>
        <strain evidence="7">DSM 105040</strain>
    </source>
</reference>
<dbReference type="SUPFAM" id="SSF51120">
    <property type="entry name" value="beta-Roll"/>
    <property type="match status" value="2"/>
</dbReference>
<accession>A0A840C3C6</accession>
<feature type="domain" description="Calx-beta" evidence="6">
    <location>
        <begin position="348"/>
        <end position="446"/>
    </location>
</feature>
<dbReference type="InterPro" id="IPR038081">
    <property type="entry name" value="CalX-like_sf"/>
</dbReference>
<dbReference type="InterPro" id="IPR003644">
    <property type="entry name" value="Calx_beta"/>
</dbReference>
<protein>
    <submittedName>
        <fullName evidence="7">Ca2+-binding RTX toxin-like protein</fullName>
    </submittedName>
</protein>
<evidence type="ECO:0000256" key="4">
    <source>
        <dbReference type="ARBA" id="ARBA00022737"/>
    </source>
</evidence>
<dbReference type="RefSeq" id="WP_054538485.1">
    <property type="nucleotide sequence ID" value="NZ_JACIEQ010000001.1"/>
</dbReference>
<dbReference type="GO" id="GO:0016020">
    <property type="term" value="C:membrane"/>
    <property type="evidence" value="ECO:0007669"/>
    <property type="project" value="InterPro"/>
</dbReference>
<dbReference type="InterPro" id="IPR011049">
    <property type="entry name" value="Serralysin-like_metalloprot_C"/>
</dbReference>
<sequence length="742" mass="77413">MVEVSLNPSSGTEANDGHFELQLSAATNVDVTVTLRLIGQTADLASDADFNYYSTFETVKNYTIPAGQTSVDVYVSHHDSIAGELDENYVVEVTDPVNATLAGGSDVIRTTGIIEESGVSLFVSDPTIEEGDGGSSHAVFEVQLSRPAATDLWLDYTTVDGTALAGSDYTAKSGTLKFVSGQTYATVRVPVKGDTRIEQFEDFSLVVTPGKNSDGKIDNGVADSTGIATIRDDDTDTNLPVLSMEPGAGSEGEDGYYAIRLSEPSLVDVQVTLRLVGQTADLATDADFNYYSTFETLKTYTIPAGQTTVYAYVSHHDNTAGEVDENYIIEVTDPVNAVLAGGVSKIKVTGIIEEGGRAVFVGDPEIVEGTGGDTEAIFEIRLSEPADTVMQFDYLTLNGSAVARKDYKKASGTVEFLPGQTVAYVRVPVFGDDKFEANESFSLKISPTVATAALVAGGTDDTIGNALIMNDDLPITKIFGSNKKDTLVGDIGREIISGKGGADKLFGDAGDDDLRGGAGSDTLNGGVGADILNGGAGTDFADYSLSTVGVIVKLGKSVFRQGDAEGDTAIEIEGVIGSEVDDILVGSKGANTLDGLDGDDSLSGLGGNDILLGRTGNDKLIGGSGNDVLKGGGQKDTLKGNGGNDTLAGGKGVDTLTGGKGADTFVFMKKEGTDFITDFSVDEDILQLDTRLWKGTLTADEVVDQFASIVGPDTVLDFGRKGTIALDGVLDLELLADTIDFI</sequence>
<dbReference type="SUPFAM" id="SSF141072">
    <property type="entry name" value="CalX-like"/>
    <property type="match status" value="4"/>
</dbReference>
<proteinExistence type="predicted"/>
<keyword evidence="4" id="KW-0677">Repeat</keyword>
<evidence type="ECO:0000313" key="7">
    <source>
        <dbReference type="EMBL" id="MBB4020371.1"/>
    </source>
</evidence>
<evidence type="ECO:0000313" key="8">
    <source>
        <dbReference type="Proteomes" id="UP000585681"/>
    </source>
</evidence>
<dbReference type="InterPro" id="IPR018511">
    <property type="entry name" value="Hemolysin-typ_Ca-bd_CS"/>
</dbReference>
<dbReference type="PANTHER" id="PTHR38340:SF1">
    <property type="entry name" value="S-LAYER PROTEIN"/>
    <property type="match status" value="1"/>
</dbReference>
<dbReference type="InterPro" id="IPR050557">
    <property type="entry name" value="RTX_toxin/Mannuronan_C5-epim"/>
</dbReference>
<dbReference type="Pfam" id="PF00353">
    <property type="entry name" value="HemolysinCabind"/>
    <property type="match status" value="4"/>
</dbReference>
<gene>
    <name evidence="7" type="ORF">GGR17_000162</name>
</gene>
<keyword evidence="8" id="KW-1185">Reference proteome</keyword>
<dbReference type="GO" id="GO:0005509">
    <property type="term" value="F:calcium ion binding"/>
    <property type="evidence" value="ECO:0007669"/>
    <property type="project" value="InterPro"/>
</dbReference>
<name>A0A840C3C6_9RHOB</name>
<dbReference type="Gene3D" id="2.150.10.10">
    <property type="entry name" value="Serralysin-like metalloprotease, C-terminal"/>
    <property type="match status" value="2"/>
</dbReference>
<dbReference type="Pfam" id="PF03160">
    <property type="entry name" value="Calx-beta"/>
    <property type="match status" value="2"/>
</dbReference>
<dbReference type="GO" id="GO:0005576">
    <property type="term" value="C:extracellular region"/>
    <property type="evidence" value="ECO:0007669"/>
    <property type="project" value="UniProtKB-SubCell"/>
</dbReference>
<dbReference type="EMBL" id="JACIEQ010000001">
    <property type="protein sequence ID" value="MBB4020371.1"/>
    <property type="molecule type" value="Genomic_DNA"/>
</dbReference>